<dbReference type="RefSeq" id="WP_006556497.1">
    <property type="nucleotide sequence ID" value="NZ_JH992938.1"/>
</dbReference>
<dbReference type="STRING" id="883156.HMPREF9282_01610"/>
<sequence length="41" mass="4539">MESNNVKDHVISNNGVKMPILAFGTYLIPKARHETSRIGCP</sequence>
<comment type="caution">
    <text evidence="1">The sequence shown here is derived from an EMBL/GenBank/DDBJ whole genome shotgun (WGS) entry which is preliminary data.</text>
</comment>
<dbReference type="EMBL" id="AHAF01000018">
    <property type="protein sequence ID" value="EKU77868.1"/>
    <property type="molecule type" value="Genomic_DNA"/>
</dbReference>
<name>K9D0T7_9FIRM</name>
<evidence type="ECO:0000313" key="2">
    <source>
        <dbReference type="Proteomes" id="UP000009891"/>
    </source>
</evidence>
<dbReference type="AlphaFoldDB" id="K9D0T7"/>
<reference evidence="1 2" key="1">
    <citation type="submission" date="2012-09" db="EMBL/GenBank/DDBJ databases">
        <title>The Genome Sequence of Veillonella ratti ACS-216-V-COL6B.</title>
        <authorList>
            <consortium name="The Broad Institute Genome Sequencing Platform"/>
            <person name="Earl A."/>
            <person name="Ward D."/>
            <person name="Feldgarden M."/>
            <person name="Gevers D."/>
            <person name="Saerens B."/>
            <person name="Vaneechoutte M."/>
            <person name="Walker B."/>
            <person name="Young S.K."/>
            <person name="Zeng Q."/>
            <person name="Gargeya S."/>
            <person name="Fitzgerald M."/>
            <person name="Haas B."/>
            <person name="Abouelleil A."/>
            <person name="Alvarado L."/>
            <person name="Arachchi H.M."/>
            <person name="Berlin A."/>
            <person name="Chapman S.B."/>
            <person name="Goldberg J."/>
            <person name="Griggs A."/>
            <person name="Gujja S."/>
            <person name="Hansen M."/>
            <person name="Howarth C."/>
            <person name="Imamovic A."/>
            <person name="Larimer J."/>
            <person name="McCowen C."/>
            <person name="Montmayeur A."/>
            <person name="Murphy C."/>
            <person name="Neiman D."/>
            <person name="Pearson M."/>
            <person name="Priest M."/>
            <person name="Roberts A."/>
            <person name="Saif S."/>
            <person name="Shea T."/>
            <person name="Sisk P."/>
            <person name="Sykes S."/>
            <person name="Wortman J."/>
            <person name="Nusbaum C."/>
            <person name="Birren B."/>
        </authorList>
    </citation>
    <scope>NUCLEOTIDE SEQUENCE [LARGE SCALE GENOMIC DNA]</scope>
    <source>
        <strain evidence="1 2">ACS-216-V-Col6b</strain>
    </source>
</reference>
<protein>
    <submittedName>
        <fullName evidence="1">Uncharacterized protein</fullName>
    </submittedName>
</protein>
<organism evidence="1 2">
    <name type="scientific">Veillonella seminalis ACS-216-V-Col6b</name>
    <dbReference type="NCBI Taxonomy" id="883156"/>
    <lineage>
        <taxon>Bacteria</taxon>
        <taxon>Bacillati</taxon>
        <taxon>Bacillota</taxon>
        <taxon>Negativicutes</taxon>
        <taxon>Veillonellales</taxon>
        <taxon>Veillonellaceae</taxon>
        <taxon>Veillonella</taxon>
    </lineage>
</organism>
<dbReference type="HOGENOM" id="CLU_3278309_0_0_9"/>
<evidence type="ECO:0000313" key="1">
    <source>
        <dbReference type="EMBL" id="EKU77868.1"/>
    </source>
</evidence>
<proteinExistence type="predicted"/>
<gene>
    <name evidence="1" type="ORF">HMPREF9282_01610</name>
</gene>
<dbReference type="Proteomes" id="UP000009891">
    <property type="component" value="Unassembled WGS sequence"/>
</dbReference>
<accession>K9D0T7</accession>
<keyword evidence="2" id="KW-1185">Reference proteome</keyword>